<name>A0ABT6YAY9_9BACT</name>
<feature type="chain" id="PRO_5045526522" evidence="3">
    <location>
        <begin position="21"/>
        <end position="375"/>
    </location>
</feature>
<evidence type="ECO:0000256" key="1">
    <source>
        <dbReference type="ARBA" id="ARBA00005564"/>
    </source>
</evidence>
<organism evidence="4 5">
    <name type="scientific">Flectobacillus roseus</name>
    <dbReference type="NCBI Taxonomy" id="502259"/>
    <lineage>
        <taxon>Bacteria</taxon>
        <taxon>Pseudomonadati</taxon>
        <taxon>Bacteroidota</taxon>
        <taxon>Cytophagia</taxon>
        <taxon>Cytophagales</taxon>
        <taxon>Flectobacillaceae</taxon>
        <taxon>Flectobacillus</taxon>
    </lineage>
</organism>
<comment type="similarity">
    <text evidence="1">Belongs to the cycloisomerase 2 family.</text>
</comment>
<reference evidence="4 5" key="1">
    <citation type="submission" date="2023-05" db="EMBL/GenBank/DDBJ databases">
        <title>Novel species of genus Flectobacillus isolated from stream in China.</title>
        <authorList>
            <person name="Lu H."/>
        </authorList>
    </citation>
    <scope>NUCLEOTIDE SEQUENCE [LARGE SCALE GENOMIC DNA]</scope>
    <source>
        <strain evidence="4 5">KCTC 42575</strain>
    </source>
</reference>
<dbReference type="PANTHER" id="PTHR30344">
    <property type="entry name" value="6-PHOSPHOGLUCONOLACTONASE-RELATED"/>
    <property type="match status" value="1"/>
</dbReference>
<keyword evidence="2" id="KW-0119">Carbohydrate metabolism</keyword>
<comment type="caution">
    <text evidence="4">The sequence shown here is derived from an EMBL/GenBank/DDBJ whole genome shotgun (WGS) entry which is preliminary data.</text>
</comment>
<feature type="signal peptide" evidence="3">
    <location>
        <begin position="1"/>
        <end position="20"/>
    </location>
</feature>
<dbReference type="PANTHER" id="PTHR30344:SF1">
    <property type="entry name" value="6-PHOSPHOGLUCONOLACTONASE"/>
    <property type="match status" value="1"/>
</dbReference>
<dbReference type="Proteomes" id="UP001236507">
    <property type="component" value="Unassembled WGS sequence"/>
</dbReference>
<keyword evidence="4" id="KW-0378">Hydrolase</keyword>
<gene>
    <name evidence="4" type="ORF">QM524_16135</name>
</gene>
<keyword evidence="5" id="KW-1185">Reference proteome</keyword>
<protein>
    <submittedName>
        <fullName evidence="4">Lactonase family protein</fullName>
        <ecNumber evidence="4">3.1.1.-</ecNumber>
    </submittedName>
</protein>
<keyword evidence="3" id="KW-0732">Signal</keyword>
<dbReference type="InterPro" id="IPR050282">
    <property type="entry name" value="Cycloisomerase_2"/>
</dbReference>
<dbReference type="Pfam" id="PF10282">
    <property type="entry name" value="Lactonase"/>
    <property type="match status" value="1"/>
</dbReference>
<dbReference type="InterPro" id="IPR019405">
    <property type="entry name" value="Lactonase_7-beta_prop"/>
</dbReference>
<keyword evidence="2" id="KW-0313">Glucose metabolism</keyword>
<sequence>MKKLLLLVGLTMTTMVNVLAQTASKEFYMIVGTYTAKTSKGIYVYRFNPTTGKLQYTSHVSGVKNPSFVAVSPTQEMVYSVGETDGDGTVNSFRFDRKQGVLSYLNSQSAGGPGSCHVTTDRTGKWVMVGNYGGGSLSILPVESDGTLGKATQTIQHTGSSVNKNRQEKPHVHSVNVAVNNTDVFVPDLGVDKVYTYKLDTQKGLLNPGKPAFTSSTPGSGPRHFVFSPNNKYAYVIEELTASVTAYRYEKGALKPIQTISTVPSDYTGLKWDADIHISADGKFLYASNRAHESITVYAIDAKTGKLTWVDNTPVEGKTPRNFAIDPTGNYVVVANQDSDNITVFSRDKKTGKLKYTGYSIEVSMPVCIKFADAL</sequence>
<accession>A0ABT6YAY9</accession>
<proteinExistence type="inferred from homology"/>
<dbReference type="Gene3D" id="2.130.10.10">
    <property type="entry name" value="YVTN repeat-like/Quinoprotein amine dehydrogenase"/>
    <property type="match status" value="1"/>
</dbReference>
<evidence type="ECO:0000256" key="3">
    <source>
        <dbReference type="SAM" id="SignalP"/>
    </source>
</evidence>
<evidence type="ECO:0000313" key="4">
    <source>
        <dbReference type="EMBL" id="MDI9860746.1"/>
    </source>
</evidence>
<dbReference type="EMBL" id="JASHIF010000012">
    <property type="protein sequence ID" value="MDI9860746.1"/>
    <property type="molecule type" value="Genomic_DNA"/>
</dbReference>
<dbReference type="InterPro" id="IPR015943">
    <property type="entry name" value="WD40/YVTN_repeat-like_dom_sf"/>
</dbReference>
<evidence type="ECO:0000256" key="2">
    <source>
        <dbReference type="ARBA" id="ARBA00022526"/>
    </source>
</evidence>
<evidence type="ECO:0000313" key="5">
    <source>
        <dbReference type="Proteomes" id="UP001236507"/>
    </source>
</evidence>
<dbReference type="InterPro" id="IPR011048">
    <property type="entry name" value="Haem_d1_sf"/>
</dbReference>
<dbReference type="EC" id="3.1.1.-" evidence="4"/>
<dbReference type="RefSeq" id="WP_283345362.1">
    <property type="nucleotide sequence ID" value="NZ_JASHIF010000012.1"/>
</dbReference>
<dbReference type="GO" id="GO:0016787">
    <property type="term" value="F:hydrolase activity"/>
    <property type="evidence" value="ECO:0007669"/>
    <property type="project" value="UniProtKB-KW"/>
</dbReference>
<dbReference type="SUPFAM" id="SSF51004">
    <property type="entry name" value="C-terminal (heme d1) domain of cytochrome cd1-nitrite reductase"/>
    <property type="match status" value="1"/>
</dbReference>